<dbReference type="InterPro" id="IPR009057">
    <property type="entry name" value="Homeodomain-like_sf"/>
</dbReference>
<comment type="caution">
    <text evidence="5">The sequence shown here is derived from an EMBL/GenBank/DDBJ whole genome shotgun (WGS) entry which is preliminary data.</text>
</comment>
<evidence type="ECO:0000259" key="4">
    <source>
        <dbReference type="PROSITE" id="PS01124"/>
    </source>
</evidence>
<dbReference type="SUPFAM" id="SSF51011">
    <property type="entry name" value="Glycosyl hydrolase domain"/>
    <property type="match status" value="1"/>
</dbReference>
<evidence type="ECO:0000256" key="1">
    <source>
        <dbReference type="ARBA" id="ARBA00023015"/>
    </source>
</evidence>
<dbReference type="OrthoDB" id="9776971at2"/>
<dbReference type="PANTHER" id="PTHR43280">
    <property type="entry name" value="ARAC-FAMILY TRANSCRIPTIONAL REGULATOR"/>
    <property type="match status" value="1"/>
</dbReference>
<dbReference type="PROSITE" id="PS00041">
    <property type="entry name" value="HTH_ARAC_FAMILY_1"/>
    <property type="match status" value="1"/>
</dbReference>
<dbReference type="Gene3D" id="2.60.40.1500">
    <property type="entry name" value="Glycosyl hydrolase domain, family 39"/>
    <property type="match status" value="1"/>
</dbReference>
<dbReference type="InterPro" id="IPR017853">
    <property type="entry name" value="GH"/>
</dbReference>
<dbReference type="SUPFAM" id="SSF46689">
    <property type="entry name" value="Homeodomain-like"/>
    <property type="match status" value="2"/>
</dbReference>
<sequence>MSSISDIQLLIQNIEYSSPTIYSGLEILLVLNGQLAIETDQSLHQLSEDHLFVINRNQPYEIRGITKNTVLKISIPDSFLSHFYPEYRFYKFNLFSPEISRGKENTITELRKLLAEISIIHFRKEEGYKLEMSERVSKILLILIRRFKDNETTEVDIDMEDSRLKAIISFIEQHYDEPLTLEEVANRFYLSFSYFSRYFKKQLGIGFTRYIMNVRLKHSLQDLIYTKDSITYIALKNGFPNAKSFTNLFKEVYGETPFSYREKNAKEQVNLVEDYLLDDKETFLSSPDILIKLRLLMEKGEDSKTISDVETNFESITIDIQSPKRQKLNHPDNVLMVGELRELQKESIRNQILLAKDELQIKYIGIHKLLSGRSIAPEVETDELIPTTSPYYNSDEAIEFLKSHHLSLYVQVRYNQIAQEEDAYLEKLHRFIKHCVILFGYNYVESWCIMVTDVLDNTSNNKEFETFYLKIYKMLKSNIPNLRIGLFLPFSFKSSTINSQYNWVLHQSDHMDFIAFQANTHEVVDYKELGDTNFDLAKGFIKEKTEKLKRFLKHNYIEKPLHLISWNTISGNTRYTNGTFFRGALVFNDSFSVSDQIEMLGFWINTETHEKSLDINSIPLEGMEMFHYFNGKRPTFFAISFLNRLRGNIIASGPLYIMTENELGYQLVLMNTTITNPFLSIEDTFLQKLMKEIRLTIKGIPRGEYQIKKFIFDKDHGALYKMWWEYNSQHGIDKEIIDYITRLSYPSLEIFDETIAGEWSFYSYLSANAIHFFEIRKAFF</sequence>
<dbReference type="Pfam" id="PF12833">
    <property type="entry name" value="HTH_18"/>
    <property type="match status" value="1"/>
</dbReference>
<proteinExistence type="predicted"/>
<organism evidence="5 6">
    <name type="scientific">Lysinibacillus composti</name>
    <dbReference type="NCBI Taxonomy" id="720633"/>
    <lineage>
        <taxon>Bacteria</taxon>
        <taxon>Bacillati</taxon>
        <taxon>Bacillota</taxon>
        <taxon>Bacilli</taxon>
        <taxon>Bacillales</taxon>
        <taxon>Bacillaceae</taxon>
        <taxon>Lysinibacillus</taxon>
    </lineage>
</organism>
<accession>A0A3N9UBY3</accession>
<dbReference type="PANTHER" id="PTHR43280:SF2">
    <property type="entry name" value="HTH-TYPE TRANSCRIPTIONAL REGULATOR EXSA"/>
    <property type="match status" value="1"/>
</dbReference>
<evidence type="ECO:0000256" key="2">
    <source>
        <dbReference type="ARBA" id="ARBA00023125"/>
    </source>
</evidence>
<protein>
    <submittedName>
        <fullName evidence="5">Helix-turn-helix domain-containing protein</fullName>
    </submittedName>
</protein>
<dbReference type="InterPro" id="IPR018060">
    <property type="entry name" value="HTH_AraC"/>
</dbReference>
<dbReference type="SUPFAM" id="SSF51445">
    <property type="entry name" value="(Trans)glycosidases"/>
    <property type="match status" value="1"/>
</dbReference>
<dbReference type="Gene3D" id="3.20.20.80">
    <property type="entry name" value="Glycosidases"/>
    <property type="match status" value="1"/>
</dbReference>
<dbReference type="PROSITE" id="PS01124">
    <property type="entry name" value="HTH_ARAC_FAMILY_2"/>
    <property type="match status" value="1"/>
</dbReference>
<reference evidence="5 6" key="1">
    <citation type="journal article" date="2013" name="J. Microbiol.">
        <title>Lysinibacillus chungkukjangi sp. nov., isolated from Chungkukjang, Korean fermented soybean food.</title>
        <authorList>
            <person name="Kim S.J."/>
            <person name="Jang Y.H."/>
            <person name="Hamada M."/>
            <person name="Ahn J.H."/>
            <person name="Weon H.Y."/>
            <person name="Suzuki K."/>
            <person name="Whang K.S."/>
            <person name="Kwon S.W."/>
        </authorList>
    </citation>
    <scope>NUCLEOTIDE SEQUENCE [LARGE SCALE GENOMIC DNA]</scope>
    <source>
        <strain evidence="5 6">MCCC 1A12701</strain>
    </source>
</reference>
<evidence type="ECO:0000256" key="3">
    <source>
        <dbReference type="ARBA" id="ARBA00023163"/>
    </source>
</evidence>
<keyword evidence="6" id="KW-1185">Reference proteome</keyword>
<feature type="domain" description="HTH araC/xylS-type" evidence="4">
    <location>
        <begin position="165"/>
        <end position="263"/>
    </location>
</feature>
<keyword evidence="2" id="KW-0238">DNA-binding</keyword>
<dbReference type="GO" id="GO:0003700">
    <property type="term" value="F:DNA-binding transcription factor activity"/>
    <property type="evidence" value="ECO:0007669"/>
    <property type="project" value="InterPro"/>
</dbReference>
<dbReference type="SMART" id="SM00342">
    <property type="entry name" value="HTH_ARAC"/>
    <property type="match status" value="1"/>
</dbReference>
<keyword evidence="3" id="KW-0804">Transcription</keyword>
<dbReference type="RefSeq" id="WP_124765659.1">
    <property type="nucleotide sequence ID" value="NZ_JAFBDY010000013.1"/>
</dbReference>
<dbReference type="EMBL" id="RRCT01000013">
    <property type="protein sequence ID" value="RQW73989.1"/>
    <property type="molecule type" value="Genomic_DNA"/>
</dbReference>
<evidence type="ECO:0000313" key="5">
    <source>
        <dbReference type="EMBL" id="RQW73989.1"/>
    </source>
</evidence>
<dbReference type="GO" id="GO:0043565">
    <property type="term" value="F:sequence-specific DNA binding"/>
    <property type="evidence" value="ECO:0007669"/>
    <property type="project" value="InterPro"/>
</dbReference>
<dbReference type="Proteomes" id="UP000274033">
    <property type="component" value="Unassembled WGS sequence"/>
</dbReference>
<dbReference type="AlphaFoldDB" id="A0A3N9UBY3"/>
<evidence type="ECO:0000313" key="6">
    <source>
        <dbReference type="Proteomes" id="UP000274033"/>
    </source>
</evidence>
<name>A0A3N9UBY3_9BACI</name>
<gene>
    <name evidence="5" type="ORF">EBB45_13670</name>
</gene>
<dbReference type="InterPro" id="IPR018062">
    <property type="entry name" value="HTH_AraC-typ_CS"/>
</dbReference>
<dbReference type="Gene3D" id="1.10.10.60">
    <property type="entry name" value="Homeodomain-like"/>
    <property type="match status" value="2"/>
</dbReference>
<keyword evidence="1" id="KW-0805">Transcription regulation</keyword>